<keyword evidence="1" id="KW-0472">Membrane</keyword>
<evidence type="ECO:0000256" key="1">
    <source>
        <dbReference type="SAM" id="Phobius"/>
    </source>
</evidence>
<organism evidence="2 3">
    <name type="scientific">Blautia hominis</name>
    <dbReference type="NCBI Taxonomy" id="2025493"/>
    <lineage>
        <taxon>Bacteria</taxon>
        <taxon>Bacillati</taxon>
        <taxon>Bacillota</taxon>
        <taxon>Clostridia</taxon>
        <taxon>Lachnospirales</taxon>
        <taxon>Lachnospiraceae</taxon>
        <taxon>Blautia</taxon>
    </lineage>
</organism>
<evidence type="ECO:0000313" key="3">
    <source>
        <dbReference type="Proteomes" id="UP001600943"/>
    </source>
</evidence>
<evidence type="ECO:0000313" key="2">
    <source>
        <dbReference type="EMBL" id="GAA6406005.1"/>
    </source>
</evidence>
<comment type="caution">
    <text evidence="2">The sequence shown here is derived from an EMBL/GenBank/DDBJ whole genome shotgun (WGS) entry which is preliminary data.</text>
</comment>
<keyword evidence="1" id="KW-0812">Transmembrane</keyword>
<sequence>MITLPLTVLFVQFAVTASCLDQIVFWSEVPILPILIFAAAIVSFVALAYFIGGKRLLQCDLNETLRNDALV</sequence>
<reference evidence="2 3" key="1">
    <citation type="submission" date="2024-04" db="EMBL/GenBank/DDBJ databases">
        <title>Defined microbial consortia suppress multidrug-resistant proinflammatory Enterobacteriaceae via ecological control.</title>
        <authorList>
            <person name="Furuichi M."/>
            <person name="Kawaguchi T."/>
            <person name="Pust M."/>
            <person name="Yasuma K."/>
            <person name="Plichta D."/>
            <person name="Hasegawa N."/>
            <person name="Ohya T."/>
            <person name="Bhattarai S."/>
            <person name="Sasajima S."/>
            <person name="Aoto Y."/>
            <person name="Tuganbaev T."/>
            <person name="Yaginuma M."/>
            <person name="Ueda M."/>
            <person name="Okahashi N."/>
            <person name="Amafuji K."/>
            <person name="Kiridooshi Y."/>
            <person name="Sugita K."/>
            <person name="Strazar M."/>
            <person name="Skelly A."/>
            <person name="Suda W."/>
            <person name="Hattori M."/>
            <person name="Nakamoto N."/>
            <person name="Caballero S."/>
            <person name="Norman J."/>
            <person name="Olle B."/>
            <person name="Tanoue T."/>
            <person name="Arita M."/>
            <person name="Bucci V."/>
            <person name="Atarashi K."/>
            <person name="Xavier R."/>
            <person name="Honda K."/>
        </authorList>
    </citation>
    <scope>NUCLEOTIDE SEQUENCE [LARGE SCALE GENOMIC DNA]</scope>
    <source>
        <strain evidence="3">k04-0078-D8-1</strain>
    </source>
</reference>
<gene>
    <name evidence="2" type="ORF">K040078D81_01220</name>
</gene>
<accession>A0ABQ0B3I7</accession>
<keyword evidence="3" id="KW-1185">Reference proteome</keyword>
<name>A0ABQ0B3I7_9FIRM</name>
<protein>
    <submittedName>
        <fullName evidence="2">Uncharacterized protein</fullName>
    </submittedName>
</protein>
<keyword evidence="1" id="KW-1133">Transmembrane helix</keyword>
<feature type="transmembrane region" description="Helical" evidence="1">
    <location>
        <begin position="29"/>
        <end position="51"/>
    </location>
</feature>
<dbReference type="Proteomes" id="UP001600943">
    <property type="component" value="Unassembled WGS sequence"/>
</dbReference>
<proteinExistence type="predicted"/>
<dbReference type="EMBL" id="BAABYW010000001">
    <property type="protein sequence ID" value="GAA6406005.1"/>
    <property type="molecule type" value="Genomic_DNA"/>
</dbReference>